<organism evidence="1">
    <name type="scientific">marine sediment metagenome</name>
    <dbReference type="NCBI Taxonomy" id="412755"/>
    <lineage>
        <taxon>unclassified sequences</taxon>
        <taxon>metagenomes</taxon>
        <taxon>ecological metagenomes</taxon>
    </lineage>
</organism>
<sequence length="141" mass="15074">MGTKTTPVESSNLALAGKALNVISSYPYAYVTTEDAGLRVLDWTSPVKPSELGYYDPQKPVYDAAVNGLFAYLAAEDLYIVNISNPENPYMAGYYEIGGARGIAVDGDYIYVASGEDGIYIFKTTAPAPPSDVVLTDVLKG</sequence>
<accession>X1PN64</accession>
<dbReference type="EMBL" id="BARV01039465">
    <property type="protein sequence ID" value="GAI57298.1"/>
    <property type="molecule type" value="Genomic_DNA"/>
</dbReference>
<comment type="caution">
    <text evidence="1">The sequence shown here is derived from an EMBL/GenBank/DDBJ whole genome shotgun (WGS) entry which is preliminary data.</text>
</comment>
<proteinExistence type="predicted"/>
<dbReference type="Pfam" id="PF08309">
    <property type="entry name" value="LVIVD"/>
    <property type="match status" value="3"/>
</dbReference>
<dbReference type="SUPFAM" id="SSF101908">
    <property type="entry name" value="Putative isomerase YbhE"/>
    <property type="match status" value="1"/>
</dbReference>
<protein>
    <recommendedName>
        <fullName evidence="2">LVIVD repeat-containing protein</fullName>
    </recommendedName>
</protein>
<evidence type="ECO:0000313" key="1">
    <source>
        <dbReference type="EMBL" id="GAI57298.1"/>
    </source>
</evidence>
<feature type="non-terminal residue" evidence="1">
    <location>
        <position position="141"/>
    </location>
</feature>
<reference evidence="1" key="1">
    <citation type="journal article" date="2014" name="Front. Microbiol.">
        <title>High frequency of phylogenetically diverse reductive dehalogenase-homologous genes in deep subseafloor sedimentary metagenomes.</title>
        <authorList>
            <person name="Kawai M."/>
            <person name="Futagami T."/>
            <person name="Toyoda A."/>
            <person name="Takaki Y."/>
            <person name="Nishi S."/>
            <person name="Hori S."/>
            <person name="Arai W."/>
            <person name="Tsubouchi T."/>
            <person name="Morono Y."/>
            <person name="Uchiyama I."/>
            <person name="Ito T."/>
            <person name="Fujiyama A."/>
            <person name="Inagaki F."/>
            <person name="Takami H."/>
        </authorList>
    </citation>
    <scope>NUCLEOTIDE SEQUENCE</scope>
    <source>
        <strain evidence="1">Expedition CK06-06</strain>
    </source>
</reference>
<evidence type="ECO:0008006" key="2">
    <source>
        <dbReference type="Google" id="ProtNLM"/>
    </source>
</evidence>
<dbReference type="InterPro" id="IPR013211">
    <property type="entry name" value="LVIVD"/>
</dbReference>
<dbReference type="AlphaFoldDB" id="X1PN64"/>
<gene>
    <name evidence="1" type="ORF">S06H3_60487</name>
</gene>
<name>X1PN64_9ZZZZ</name>